<dbReference type="OrthoDB" id="9761532at2"/>
<organism evidence="9 10">
    <name type="scientific">Spiroplasma alleghenense</name>
    <dbReference type="NCBI Taxonomy" id="216931"/>
    <lineage>
        <taxon>Bacteria</taxon>
        <taxon>Bacillati</taxon>
        <taxon>Mycoplasmatota</taxon>
        <taxon>Mollicutes</taxon>
        <taxon>Entomoplasmatales</taxon>
        <taxon>Spiroplasmataceae</taxon>
        <taxon>Spiroplasma</taxon>
    </lineage>
</organism>
<evidence type="ECO:0000313" key="10">
    <source>
        <dbReference type="Proteomes" id="UP000254792"/>
    </source>
</evidence>
<proteinExistence type="inferred from homology"/>
<evidence type="ECO:0000256" key="4">
    <source>
        <dbReference type="ARBA" id="ARBA00022723"/>
    </source>
</evidence>
<dbReference type="AlphaFoldDB" id="A0A345Z441"/>
<keyword evidence="4" id="KW-0479">Metal-binding</keyword>
<dbReference type="GO" id="GO:0006526">
    <property type="term" value="P:L-arginine biosynthetic process"/>
    <property type="evidence" value="ECO:0007669"/>
    <property type="project" value="TreeGrafter"/>
</dbReference>
<evidence type="ECO:0000256" key="2">
    <source>
        <dbReference type="ARBA" id="ARBA00006247"/>
    </source>
</evidence>
<dbReference type="GO" id="GO:0008237">
    <property type="term" value="F:metallopeptidase activity"/>
    <property type="evidence" value="ECO:0007669"/>
    <property type="project" value="UniProtKB-KW"/>
</dbReference>
<dbReference type="NCBIfam" id="TIGR01887">
    <property type="entry name" value="dipeptidaselike"/>
    <property type="match status" value="1"/>
</dbReference>
<dbReference type="PANTHER" id="PTHR43808:SF31">
    <property type="entry name" value="N-ACETYL-L-CITRULLINE DEACETYLASE"/>
    <property type="match status" value="1"/>
</dbReference>
<accession>A0A345Z441</accession>
<dbReference type="EMBL" id="CP031376">
    <property type="protein sequence ID" value="AXK51370.1"/>
    <property type="molecule type" value="Genomic_DNA"/>
</dbReference>
<keyword evidence="5" id="KW-0378">Hydrolase</keyword>
<dbReference type="Gene3D" id="3.30.70.360">
    <property type="match status" value="2"/>
</dbReference>
<dbReference type="Pfam" id="PF01546">
    <property type="entry name" value="Peptidase_M20"/>
    <property type="match status" value="1"/>
</dbReference>
<dbReference type="InterPro" id="IPR002933">
    <property type="entry name" value="Peptidase_M20"/>
</dbReference>
<dbReference type="GO" id="GO:0016805">
    <property type="term" value="F:dipeptidase activity"/>
    <property type="evidence" value="ECO:0007669"/>
    <property type="project" value="UniProtKB-KW"/>
</dbReference>
<dbReference type="KEGG" id="salx:SALLE_v1c07000"/>
<dbReference type="SUPFAM" id="SSF53187">
    <property type="entry name" value="Zn-dependent exopeptidases"/>
    <property type="match status" value="1"/>
</dbReference>
<keyword evidence="6" id="KW-0862">Zinc</keyword>
<evidence type="ECO:0000256" key="5">
    <source>
        <dbReference type="ARBA" id="ARBA00022801"/>
    </source>
</evidence>
<evidence type="ECO:0000256" key="1">
    <source>
        <dbReference type="ARBA" id="ARBA00001947"/>
    </source>
</evidence>
<dbReference type="GO" id="GO:0006508">
    <property type="term" value="P:proteolysis"/>
    <property type="evidence" value="ECO:0007669"/>
    <property type="project" value="UniProtKB-KW"/>
</dbReference>
<protein>
    <submittedName>
        <fullName evidence="9">Dipeptidase</fullName>
    </submittedName>
</protein>
<sequence>MKIDFNLLEETYFPDSKKLLSQLISYPSVMDESNKNFPYGEENNKVLDFTLQFCKDMGLECYKDVDKNYGYADFGRGDKLFVIFCHLDVVSPGNLSEWTYNPFELNQVGDKLYGRGTFDDKGPTANNIMAVKYLKDHNFEGQYKIRLFFGLDEENENRCVKKYLQDFGQPDLGYVPDACFPYVFGEKSLAWINITGEENLEYQIKSGDTYNIVDGKAEYQGIKKALVKENLNKRGIVNKDTSESLEIYGKQTHAGLPDWGISPVLLLCESLKDIKISGDMVSFINQYLQNNYDLKAIFGPIEDDSGTLTFGLSIVEINNTQQRIALQLDIPATIDYEKDIIDKLSVALKPFNLKVQTHHYNQGFLFDKEHWMLKIMHKAFLDITKDSQTPPCAIGGGTYAKEIDNAIAFGGALNLKNLTLHGVNEWVYEEEFKKQLFIYTQALSEICSHH</sequence>
<keyword evidence="7" id="KW-0224">Dipeptidase</keyword>
<dbReference type="Gene3D" id="3.40.630.10">
    <property type="entry name" value="Zn peptidases"/>
    <property type="match status" value="1"/>
</dbReference>
<dbReference type="InterPro" id="IPR010964">
    <property type="entry name" value="M20A_pepV-rel"/>
</dbReference>
<gene>
    <name evidence="9" type="ORF">SALLE_v1c07000</name>
</gene>
<keyword evidence="10" id="KW-1185">Reference proteome</keyword>
<dbReference type="InterPro" id="IPR050072">
    <property type="entry name" value="Peptidase_M20A"/>
</dbReference>
<evidence type="ECO:0000313" key="9">
    <source>
        <dbReference type="EMBL" id="AXK51370.1"/>
    </source>
</evidence>
<dbReference type="GO" id="GO:0008270">
    <property type="term" value="F:zinc ion binding"/>
    <property type="evidence" value="ECO:0007669"/>
    <property type="project" value="InterPro"/>
</dbReference>
<comment type="similarity">
    <text evidence="2">Belongs to the peptidase M20A family.</text>
</comment>
<keyword evidence="8" id="KW-0482">Metalloprotease</keyword>
<dbReference type="PANTHER" id="PTHR43808">
    <property type="entry name" value="ACETYLORNITHINE DEACETYLASE"/>
    <property type="match status" value="1"/>
</dbReference>
<evidence type="ECO:0000256" key="6">
    <source>
        <dbReference type="ARBA" id="ARBA00022833"/>
    </source>
</evidence>
<dbReference type="RefSeq" id="WP_115558272.1">
    <property type="nucleotide sequence ID" value="NZ_CP031376.1"/>
</dbReference>
<dbReference type="GO" id="GO:0008777">
    <property type="term" value="F:acetylornithine deacetylase activity"/>
    <property type="evidence" value="ECO:0007669"/>
    <property type="project" value="TreeGrafter"/>
</dbReference>
<name>A0A345Z441_9MOLU</name>
<evidence type="ECO:0000256" key="7">
    <source>
        <dbReference type="ARBA" id="ARBA00022997"/>
    </source>
</evidence>
<dbReference type="Proteomes" id="UP000254792">
    <property type="component" value="Chromosome"/>
</dbReference>
<keyword evidence="3" id="KW-0645">Protease</keyword>
<dbReference type="SUPFAM" id="SSF55031">
    <property type="entry name" value="Bacterial exopeptidase dimerisation domain"/>
    <property type="match status" value="1"/>
</dbReference>
<comment type="cofactor">
    <cofactor evidence="1">
        <name>Zn(2+)</name>
        <dbReference type="ChEBI" id="CHEBI:29105"/>
    </cofactor>
</comment>
<evidence type="ECO:0000256" key="3">
    <source>
        <dbReference type="ARBA" id="ARBA00022670"/>
    </source>
</evidence>
<evidence type="ECO:0000256" key="8">
    <source>
        <dbReference type="ARBA" id="ARBA00023049"/>
    </source>
</evidence>
<dbReference type="InterPro" id="IPR036264">
    <property type="entry name" value="Bact_exopeptidase_dim_dom"/>
</dbReference>
<reference evidence="9 10" key="1">
    <citation type="submission" date="2018-07" db="EMBL/GenBank/DDBJ databases">
        <title>Complete genome sequence of Spiroplasma alleghenense PLHS-1 (ATCC 51752).</title>
        <authorList>
            <person name="Chou L."/>
            <person name="Lee T.-Y."/>
            <person name="Tsai Y.-M."/>
            <person name="Kuo C.-H."/>
        </authorList>
    </citation>
    <scope>NUCLEOTIDE SEQUENCE [LARGE SCALE GENOMIC DNA]</scope>
    <source>
        <strain evidence="9 10">PLHS-1</strain>
    </source>
</reference>